<dbReference type="Proteomes" id="UP001165583">
    <property type="component" value="Unassembled WGS sequence"/>
</dbReference>
<sequence length="176" mass="20441">MRDKKENLEVEILHGADQHKPGPPGPQHIWFKFQRARDRLAAQFRRVFDPFDLTDPQWRVLRALSVAGELDTMTLADRAFLLSPSLSRILRDLLARKLIQRCVDATDARRFFYTLTNEGHKMVERVQPRFQPIYDRISQEMPEADVVQLCELLDRMSAILLRDIALDDAALESAEK</sequence>
<organism evidence="2 3">
    <name type="scientific">Novosphingobium mangrovi</name>
    <name type="common">ex Huang et al. 2023</name>
    <dbReference type="NCBI Taxonomy" id="2976432"/>
    <lineage>
        <taxon>Bacteria</taxon>
        <taxon>Pseudomonadati</taxon>
        <taxon>Pseudomonadota</taxon>
        <taxon>Alphaproteobacteria</taxon>
        <taxon>Sphingomonadales</taxon>
        <taxon>Sphingomonadaceae</taxon>
        <taxon>Novosphingobium</taxon>
    </lineage>
</organism>
<gene>
    <name evidence="2" type="ORF">NZK81_17925</name>
</gene>
<dbReference type="RefSeq" id="WP_260047460.1">
    <property type="nucleotide sequence ID" value="NZ_JANZXA010000014.1"/>
</dbReference>
<keyword evidence="3" id="KW-1185">Reference proteome</keyword>
<reference evidence="2" key="1">
    <citation type="submission" date="2022-09" db="EMBL/GenBank/DDBJ databases">
        <title>Novosphingobium sp. Nov., a polycyclic aromatic hydrocarbon-degrading bacterium isolated form mangrove sediments in HongKong.</title>
        <authorList>
            <person name="Hu Z."/>
        </authorList>
    </citation>
    <scope>NUCLEOTIDE SEQUENCE</scope>
    <source>
        <strain evidence="2">HK4-1</strain>
    </source>
</reference>
<proteinExistence type="predicted"/>
<accession>A0ABT2I9E9</accession>
<evidence type="ECO:0000259" key="1">
    <source>
        <dbReference type="PROSITE" id="PS50995"/>
    </source>
</evidence>
<dbReference type="InterPro" id="IPR039422">
    <property type="entry name" value="MarR/SlyA-like"/>
</dbReference>
<dbReference type="Pfam" id="PF12802">
    <property type="entry name" value="MarR_2"/>
    <property type="match status" value="1"/>
</dbReference>
<dbReference type="PROSITE" id="PS50995">
    <property type="entry name" value="HTH_MARR_2"/>
    <property type="match status" value="1"/>
</dbReference>
<dbReference type="SUPFAM" id="SSF46785">
    <property type="entry name" value="Winged helix' DNA-binding domain"/>
    <property type="match status" value="1"/>
</dbReference>
<dbReference type="PANTHER" id="PTHR33164">
    <property type="entry name" value="TRANSCRIPTIONAL REGULATOR, MARR FAMILY"/>
    <property type="match status" value="1"/>
</dbReference>
<dbReference type="InterPro" id="IPR000835">
    <property type="entry name" value="HTH_MarR-typ"/>
</dbReference>
<comment type="caution">
    <text evidence="2">The sequence shown here is derived from an EMBL/GenBank/DDBJ whole genome shotgun (WGS) entry which is preliminary data.</text>
</comment>
<protein>
    <submittedName>
        <fullName evidence="2">MarR family transcriptional regulator</fullName>
    </submittedName>
</protein>
<dbReference type="InterPro" id="IPR036390">
    <property type="entry name" value="WH_DNA-bd_sf"/>
</dbReference>
<dbReference type="EMBL" id="JANZXA010000014">
    <property type="protein sequence ID" value="MCT2401433.1"/>
    <property type="molecule type" value="Genomic_DNA"/>
</dbReference>
<dbReference type="PANTHER" id="PTHR33164:SF13">
    <property type="entry name" value="4-HYDROXYPHENYLACETATE CATABOLISM PROTEIN"/>
    <property type="match status" value="1"/>
</dbReference>
<feature type="domain" description="HTH marR-type" evidence="1">
    <location>
        <begin position="26"/>
        <end position="158"/>
    </location>
</feature>
<dbReference type="Gene3D" id="1.10.10.10">
    <property type="entry name" value="Winged helix-like DNA-binding domain superfamily/Winged helix DNA-binding domain"/>
    <property type="match status" value="1"/>
</dbReference>
<dbReference type="SMART" id="SM00347">
    <property type="entry name" value="HTH_MARR"/>
    <property type="match status" value="1"/>
</dbReference>
<dbReference type="InterPro" id="IPR036388">
    <property type="entry name" value="WH-like_DNA-bd_sf"/>
</dbReference>
<evidence type="ECO:0000313" key="2">
    <source>
        <dbReference type="EMBL" id="MCT2401433.1"/>
    </source>
</evidence>
<evidence type="ECO:0000313" key="3">
    <source>
        <dbReference type="Proteomes" id="UP001165583"/>
    </source>
</evidence>
<name>A0ABT2I9E9_9SPHN</name>